<evidence type="ECO:0000256" key="5">
    <source>
        <dbReference type="ARBA" id="ARBA00022833"/>
    </source>
</evidence>
<organism evidence="9 10">
    <name type="scientific">Desulfotruncus arcticus DSM 17038</name>
    <dbReference type="NCBI Taxonomy" id="1121424"/>
    <lineage>
        <taxon>Bacteria</taxon>
        <taxon>Bacillati</taxon>
        <taxon>Bacillota</taxon>
        <taxon>Clostridia</taxon>
        <taxon>Eubacteriales</taxon>
        <taxon>Desulfallaceae</taxon>
        <taxon>Desulfotruncus</taxon>
    </lineage>
</organism>
<dbReference type="GO" id="GO:0050480">
    <property type="term" value="F:imidazolonepropionase activity"/>
    <property type="evidence" value="ECO:0007669"/>
    <property type="project" value="UniProtKB-UniRule"/>
</dbReference>
<dbReference type="RefSeq" id="WP_092469907.1">
    <property type="nucleotide sequence ID" value="NZ_FOOX01000003.1"/>
</dbReference>
<comment type="function">
    <text evidence="7">Catalyzes the hydrolytic cleavage of the carbon-nitrogen bond in imidazolone-5-propanoate to yield N-formimidoyl-L-glutamate. It is the third step in the universal histidine degradation pathway.</text>
</comment>
<protein>
    <recommendedName>
        <fullName evidence="1 7">Imidazolonepropionase</fullName>
        <ecNumber evidence="1 7">3.5.2.7</ecNumber>
    </recommendedName>
    <alternativeName>
        <fullName evidence="7">Imidazolone-5-propionate hydrolase</fullName>
    </alternativeName>
</protein>
<dbReference type="GO" id="GO:0008270">
    <property type="term" value="F:zinc ion binding"/>
    <property type="evidence" value="ECO:0007669"/>
    <property type="project" value="UniProtKB-UniRule"/>
</dbReference>
<evidence type="ECO:0000313" key="10">
    <source>
        <dbReference type="Proteomes" id="UP000199337"/>
    </source>
</evidence>
<keyword evidence="6 7" id="KW-0408">Iron</keyword>
<dbReference type="InterPro" id="IPR032466">
    <property type="entry name" value="Metal_Hydrolase"/>
</dbReference>
<dbReference type="PANTHER" id="PTHR42752:SF1">
    <property type="entry name" value="IMIDAZOLONEPROPIONASE-RELATED"/>
    <property type="match status" value="1"/>
</dbReference>
<feature type="binding site" evidence="7">
    <location>
        <position position="336"/>
    </location>
    <ligand>
        <name>N-formimidoyl-L-glutamate</name>
        <dbReference type="ChEBI" id="CHEBI:58928"/>
    </ligand>
</feature>
<keyword evidence="10" id="KW-1185">Reference proteome</keyword>
<dbReference type="FunFam" id="3.20.20.140:FF:000007">
    <property type="entry name" value="Imidazolonepropionase"/>
    <property type="match status" value="1"/>
</dbReference>
<dbReference type="InterPro" id="IPR011059">
    <property type="entry name" value="Metal-dep_hydrolase_composite"/>
</dbReference>
<feature type="binding site" evidence="7">
    <location>
        <position position="89"/>
    </location>
    <ligand>
        <name>Fe(3+)</name>
        <dbReference type="ChEBI" id="CHEBI:29034"/>
    </ligand>
</feature>
<evidence type="ECO:0000259" key="8">
    <source>
        <dbReference type="Pfam" id="PF01979"/>
    </source>
</evidence>
<dbReference type="InterPro" id="IPR005920">
    <property type="entry name" value="HutI"/>
</dbReference>
<comment type="cofactor">
    <cofactor evidence="7">
        <name>Zn(2+)</name>
        <dbReference type="ChEBI" id="CHEBI:29105"/>
    </cofactor>
    <cofactor evidence="7">
        <name>Fe(3+)</name>
        <dbReference type="ChEBI" id="CHEBI:29034"/>
    </cofactor>
    <text evidence="7">Binds 1 zinc or iron ion per subunit.</text>
</comment>
<accession>A0A1I2QX73</accession>
<dbReference type="SUPFAM" id="SSF51338">
    <property type="entry name" value="Composite domain of metallo-dependent hydrolases"/>
    <property type="match status" value="1"/>
</dbReference>
<dbReference type="EMBL" id="FOOX01000003">
    <property type="protein sequence ID" value="SFG30311.1"/>
    <property type="molecule type" value="Genomic_DNA"/>
</dbReference>
<feature type="domain" description="Amidohydrolase-related" evidence="8">
    <location>
        <begin position="78"/>
        <end position="420"/>
    </location>
</feature>
<feature type="binding site" evidence="7">
    <location>
        <position position="192"/>
    </location>
    <ligand>
        <name>4-imidazolone-5-propanoate</name>
        <dbReference type="ChEBI" id="CHEBI:77893"/>
    </ligand>
</feature>
<keyword evidence="5 7" id="KW-0862">Zinc</keyword>
<feature type="binding site" evidence="7">
    <location>
        <position position="96"/>
    </location>
    <ligand>
        <name>4-imidazolone-5-propanoate</name>
        <dbReference type="ChEBI" id="CHEBI:77893"/>
    </ligand>
</feature>
<sequence length="427" mass="45362">MSGKKADLLVRHAGQLVTVAGHSVHPKRGQELTEIGIISDGAVAVSDGVIIAIGPTAEVEEQLEIDDSCKIINADGKVVLPGLVDPHTHLVFAGSREHELEMKIAGMGYLEILARGGGILDTVRATRAAGREELVQAGRKYLDQMLAQGTTTAEAKSGYGLTVEDEIKTLKAIQELNTTHPVDLVATFLGAHAIPAEYKGEPDGFVRLVMAEMLPRVAREGLAEFCDVFCEEGVFSVEQTRQILLEARKLGLKLKIHADEIVSLGGAELAVELKATSADHLMEASDKSIRLLGQSKTVAVLLPATTFCLMGKKYAPARAMIDSGVAVALASDFNPGSSPVNSMQIVMGIACRQLKMNPAEVISAVTINSAHAIGRAAEVGSLEKGKKADLVVFDAPDYRYLMYRFGTNLVETVVKAGQVVIGGKCNG</sequence>
<feature type="binding site" evidence="7">
    <location>
        <position position="257"/>
    </location>
    <ligand>
        <name>Zn(2+)</name>
        <dbReference type="ChEBI" id="CHEBI:29105"/>
    </ligand>
</feature>
<dbReference type="EC" id="3.5.2.7" evidence="1 7"/>
<comment type="subcellular location">
    <subcellularLocation>
        <location evidence="7">Cytoplasm</location>
    </subcellularLocation>
</comment>
<dbReference type="SUPFAM" id="SSF51556">
    <property type="entry name" value="Metallo-dependent hydrolases"/>
    <property type="match status" value="1"/>
</dbReference>
<dbReference type="GO" id="GO:0005737">
    <property type="term" value="C:cytoplasm"/>
    <property type="evidence" value="ECO:0007669"/>
    <property type="project" value="UniProtKB-SubCell"/>
</dbReference>
<feature type="binding site" evidence="7">
    <location>
        <position position="334"/>
    </location>
    <ligand>
        <name>N-formimidoyl-L-glutamate</name>
        <dbReference type="ChEBI" id="CHEBI:58928"/>
    </ligand>
</feature>
<evidence type="ECO:0000256" key="4">
    <source>
        <dbReference type="ARBA" id="ARBA00022808"/>
    </source>
</evidence>
<dbReference type="GO" id="GO:0019556">
    <property type="term" value="P:L-histidine catabolic process to glutamate and formamide"/>
    <property type="evidence" value="ECO:0007669"/>
    <property type="project" value="UniProtKB-UniRule"/>
</dbReference>
<dbReference type="Gene3D" id="3.20.20.140">
    <property type="entry name" value="Metal-dependent hydrolases"/>
    <property type="match status" value="1"/>
</dbReference>
<evidence type="ECO:0000256" key="6">
    <source>
        <dbReference type="ARBA" id="ARBA00023004"/>
    </source>
</evidence>
<dbReference type="STRING" id="341036.SAMN05660649_01339"/>
<evidence type="ECO:0000256" key="7">
    <source>
        <dbReference type="HAMAP-Rule" id="MF_00372"/>
    </source>
</evidence>
<comment type="catalytic activity">
    <reaction evidence="7">
        <text>4-imidazolone-5-propanoate + H2O = N-formimidoyl-L-glutamate</text>
        <dbReference type="Rhea" id="RHEA:23660"/>
        <dbReference type="ChEBI" id="CHEBI:15377"/>
        <dbReference type="ChEBI" id="CHEBI:58928"/>
        <dbReference type="ChEBI" id="CHEBI:77893"/>
        <dbReference type="EC" id="3.5.2.7"/>
    </reaction>
</comment>
<feature type="binding site" evidence="7">
    <location>
        <position position="257"/>
    </location>
    <ligand>
        <name>Fe(3+)</name>
        <dbReference type="ChEBI" id="CHEBI:29034"/>
    </ligand>
</feature>
<comment type="similarity">
    <text evidence="7">Belongs to the metallo-dependent hydrolases superfamily. HutI family.</text>
</comment>
<evidence type="ECO:0000256" key="1">
    <source>
        <dbReference type="ARBA" id="ARBA00012864"/>
    </source>
</evidence>
<keyword evidence="4 7" id="KW-0369">Histidine metabolism</keyword>
<feature type="binding site" evidence="7">
    <location>
        <position position="159"/>
    </location>
    <ligand>
        <name>N-formimidoyl-L-glutamate</name>
        <dbReference type="ChEBI" id="CHEBI:58928"/>
    </ligand>
</feature>
<name>A0A1I2QX73_9FIRM</name>
<dbReference type="GO" id="GO:0005506">
    <property type="term" value="F:iron ion binding"/>
    <property type="evidence" value="ECO:0007669"/>
    <property type="project" value="UniProtKB-UniRule"/>
</dbReference>
<feature type="binding site" evidence="7">
    <location>
        <position position="87"/>
    </location>
    <ligand>
        <name>Zn(2+)</name>
        <dbReference type="ChEBI" id="CHEBI:29105"/>
    </ligand>
</feature>
<dbReference type="AlphaFoldDB" id="A0A1I2QX73"/>
<dbReference type="Gene3D" id="2.30.40.10">
    <property type="entry name" value="Urease, subunit C, domain 1"/>
    <property type="match status" value="1"/>
</dbReference>
<feature type="binding site" evidence="7">
    <location>
        <position position="87"/>
    </location>
    <ligand>
        <name>Fe(3+)</name>
        <dbReference type="ChEBI" id="CHEBI:29034"/>
    </ligand>
</feature>
<feature type="binding site" evidence="7">
    <location>
        <position position="332"/>
    </location>
    <ligand>
        <name>Zn(2+)</name>
        <dbReference type="ChEBI" id="CHEBI:29105"/>
    </ligand>
</feature>
<dbReference type="GO" id="GO:0019557">
    <property type="term" value="P:L-histidine catabolic process to glutamate and formate"/>
    <property type="evidence" value="ECO:0007669"/>
    <property type="project" value="UniProtKB-UniPathway"/>
</dbReference>
<dbReference type="PANTHER" id="PTHR42752">
    <property type="entry name" value="IMIDAZOLONEPROPIONASE"/>
    <property type="match status" value="1"/>
</dbReference>
<feature type="binding site" evidence="7">
    <location>
        <position position="89"/>
    </location>
    <ligand>
        <name>Zn(2+)</name>
        <dbReference type="ChEBI" id="CHEBI:29105"/>
    </ligand>
</feature>
<feature type="binding site" evidence="7">
    <location>
        <position position="332"/>
    </location>
    <ligand>
        <name>Fe(3+)</name>
        <dbReference type="ChEBI" id="CHEBI:29034"/>
    </ligand>
</feature>
<evidence type="ECO:0000256" key="2">
    <source>
        <dbReference type="ARBA" id="ARBA00022723"/>
    </source>
</evidence>
<dbReference type="OrthoDB" id="9776455at2"/>
<dbReference type="Proteomes" id="UP000199337">
    <property type="component" value="Unassembled WGS sequence"/>
</dbReference>
<dbReference type="HAMAP" id="MF_00372">
    <property type="entry name" value="HutI"/>
    <property type="match status" value="1"/>
</dbReference>
<proteinExistence type="inferred from homology"/>
<feature type="binding site" evidence="7">
    <location>
        <position position="260"/>
    </location>
    <ligand>
        <name>4-imidazolone-5-propanoate</name>
        <dbReference type="ChEBI" id="CHEBI:77893"/>
    </ligand>
</feature>
<reference evidence="10" key="1">
    <citation type="submission" date="2016-10" db="EMBL/GenBank/DDBJ databases">
        <authorList>
            <person name="Varghese N."/>
            <person name="Submissions S."/>
        </authorList>
    </citation>
    <scope>NUCLEOTIDE SEQUENCE [LARGE SCALE GENOMIC DNA]</scope>
    <source>
        <strain evidence="10">DSM 17038</strain>
    </source>
</reference>
<feature type="binding site" evidence="7">
    <location>
        <position position="159"/>
    </location>
    <ligand>
        <name>4-imidazolone-5-propanoate</name>
        <dbReference type="ChEBI" id="CHEBI:77893"/>
    </ligand>
</feature>
<evidence type="ECO:0000313" key="9">
    <source>
        <dbReference type="EMBL" id="SFG30311.1"/>
    </source>
</evidence>
<dbReference type="CDD" id="cd01296">
    <property type="entry name" value="Imidazolone-5PH"/>
    <property type="match status" value="1"/>
</dbReference>
<gene>
    <name evidence="7" type="primary">hutI</name>
    <name evidence="9" type="ORF">SAMN05660649_01339</name>
</gene>
<keyword evidence="7" id="KW-0963">Cytoplasm</keyword>
<dbReference type="UniPathway" id="UPA00379">
    <property type="reaction ID" value="UER00551"/>
</dbReference>
<feature type="binding site" evidence="7">
    <location>
        <position position="337"/>
    </location>
    <ligand>
        <name>4-imidazolone-5-propanoate</name>
        <dbReference type="ChEBI" id="CHEBI:77893"/>
    </ligand>
</feature>
<comment type="pathway">
    <text evidence="7">Amino-acid degradation; L-histidine degradation into L-glutamate; N-formimidoyl-L-glutamate from L-histidine: step 3/3.</text>
</comment>
<dbReference type="Pfam" id="PF01979">
    <property type="entry name" value="Amidohydro_1"/>
    <property type="match status" value="1"/>
</dbReference>
<keyword evidence="3 7" id="KW-0378">Hydrolase</keyword>
<dbReference type="InterPro" id="IPR006680">
    <property type="entry name" value="Amidohydro-rel"/>
</dbReference>
<evidence type="ECO:0000256" key="3">
    <source>
        <dbReference type="ARBA" id="ARBA00022801"/>
    </source>
</evidence>
<keyword evidence="2 7" id="KW-0479">Metal-binding</keyword>
<dbReference type="NCBIfam" id="TIGR01224">
    <property type="entry name" value="hutI"/>
    <property type="match status" value="1"/>
</dbReference>